<accession>A0A895KNN9</accession>
<keyword evidence="2" id="KW-0472">Membrane</keyword>
<evidence type="ECO:0000256" key="2">
    <source>
        <dbReference type="SAM" id="Phobius"/>
    </source>
</evidence>
<organism evidence="3">
    <name type="scientific">Malawimonas jakobiformis</name>
    <name type="common">Flagellated protozoan</name>
    <dbReference type="NCBI Taxonomy" id="136089"/>
    <lineage>
        <taxon>Eukaryota</taxon>
        <taxon>Malawimonadida</taxon>
        <taxon>Malawimonadidae</taxon>
        <taxon>Malawimonas</taxon>
    </lineage>
</organism>
<sequence length="211" mass="23790">MDTLVVAAMIGIGVFIGARVHMRQSEINKKPLPQLNWDDVEQVAKPPVRKAPVGVTPLFGERPHFFTPPSDQEQYQLDRQDSAEHKFIPYPNDPPHTFPAIKARQLFTKRPKTVRDIYIPSADSVDRANIRPGFKLRVPFQQLEQRFRSVYKQGEDQGTEITVNAATPDTLVRWKRAGLPEVPPRAYDFHGGDALQTPPLTDSTNKSVTLG</sequence>
<gene>
    <name evidence="3" type="primary">Gcp11</name>
</gene>
<keyword evidence="2" id="KW-1133">Transmembrane helix</keyword>
<reference evidence="3" key="1">
    <citation type="journal article" date="2021" name="bioRxiv">
        <title>Ancestral mitochondrial apparatus derived from the bacterial type II secretion system.</title>
        <authorList>
            <person name="Horvathova L."/>
            <person name="Zarsky V."/>
            <person name="Panek T."/>
            <person name="Derelle R."/>
            <person name="Pyrih J."/>
            <person name="Motyckova A."/>
            <person name="Klapst'ova V."/>
            <person name="Vinopalova M."/>
            <person name="Markova L."/>
            <person name="Voleman L."/>
            <person name="Klimes V."/>
            <person name="Petru M."/>
            <person name="Vaitova Z."/>
            <person name="Cepicka I."/>
            <person name="Hryzakova K."/>
            <person name="Harant K."/>
            <person name="Gray M.W."/>
            <person name="Chami M."/>
            <person name="Guilvout I."/>
            <person name="Francetic O."/>
            <person name="Lang B.F."/>
            <person name="Vlcek C."/>
            <person name="Tsaousis A.D."/>
            <person name="Elias M."/>
            <person name="Dolezal P."/>
        </authorList>
    </citation>
    <scope>NUCLEOTIDE SEQUENCE</scope>
    <source>
        <strain evidence="3">ATCC 50740</strain>
    </source>
</reference>
<keyword evidence="2" id="KW-0812">Transmembrane</keyword>
<name>A0A895KNN9_MALJA</name>
<feature type="compositionally biased region" description="Polar residues" evidence="1">
    <location>
        <begin position="198"/>
        <end position="211"/>
    </location>
</feature>
<protein>
    <submittedName>
        <fullName evidence="3">Gsp-co-occurring protein 11</fullName>
    </submittedName>
</protein>
<proteinExistence type="predicted"/>
<dbReference type="AlphaFoldDB" id="A0A895KNN9"/>
<evidence type="ECO:0000256" key="1">
    <source>
        <dbReference type="SAM" id="MobiDB-lite"/>
    </source>
</evidence>
<dbReference type="EMBL" id="MT460933">
    <property type="protein sequence ID" value="QRZ58761.1"/>
    <property type="molecule type" value="Genomic_DNA"/>
</dbReference>
<evidence type="ECO:0000313" key="3">
    <source>
        <dbReference type="EMBL" id="QRZ58761.1"/>
    </source>
</evidence>
<feature type="transmembrane region" description="Helical" evidence="2">
    <location>
        <begin position="6"/>
        <end position="22"/>
    </location>
</feature>
<feature type="region of interest" description="Disordered" evidence="1">
    <location>
        <begin position="190"/>
        <end position="211"/>
    </location>
</feature>